<name>A0A4C1TXF3_EUMVA</name>
<comment type="caution">
    <text evidence="1">The sequence shown here is derived from an EMBL/GenBank/DDBJ whole genome shotgun (WGS) entry which is preliminary data.</text>
</comment>
<evidence type="ECO:0000313" key="1">
    <source>
        <dbReference type="EMBL" id="GBP18722.1"/>
    </source>
</evidence>
<dbReference type="AlphaFoldDB" id="A0A4C1TXF3"/>
<protein>
    <submittedName>
        <fullName evidence="1">Uncharacterized protein</fullName>
    </submittedName>
</protein>
<dbReference type="EMBL" id="BGZK01000100">
    <property type="protein sequence ID" value="GBP18722.1"/>
    <property type="molecule type" value="Genomic_DNA"/>
</dbReference>
<reference evidence="1 2" key="1">
    <citation type="journal article" date="2019" name="Commun. Biol.">
        <title>The bagworm genome reveals a unique fibroin gene that provides high tensile strength.</title>
        <authorList>
            <person name="Kono N."/>
            <person name="Nakamura H."/>
            <person name="Ohtoshi R."/>
            <person name="Tomita M."/>
            <person name="Numata K."/>
            <person name="Arakawa K."/>
        </authorList>
    </citation>
    <scope>NUCLEOTIDE SEQUENCE [LARGE SCALE GENOMIC DNA]</scope>
</reference>
<dbReference type="Proteomes" id="UP000299102">
    <property type="component" value="Unassembled WGS sequence"/>
</dbReference>
<proteinExistence type="predicted"/>
<keyword evidence="2" id="KW-1185">Reference proteome</keyword>
<evidence type="ECO:0000313" key="2">
    <source>
        <dbReference type="Proteomes" id="UP000299102"/>
    </source>
</evidence>
<sequence length="207" mass="23438">MPRTSHNEVILYTLFPKNELLKCTQNTKRKSSRIDTRIAATPVRSKGTFTKAVRVVKIRFAAEGPVRRGPRDRAEFAARERNLSRGGLLKGSNIGYRVGLLCLSLGGIENSLIDQYSAVLRPRIREPFSFARYRYGGNRRSCEHRNIGADIVHEPDRDAPDRRVDVDDSVDAHRRPINGDPSPVEWAFNGRIFNSSAETITPIMNEY</sequence>
<organism evidence="1 2">
    <name type="scientific">Eumeta variegata</name>
    <name type="common">Bagworm moth</name>
    <name type="synonym">Eumeta japonica</name>
    <dbReference type="NCBI Taxonomy" id="151549"/>
    <lineage>
        <taxon>Eukaryota</taxon>
        <taxon>Metazoa</taxon>
        <taxon>Ecdysozoa</taxon>
        <taxon>Arthropoda</taxon>
        <taxon>Hexapoda</taxon>
        <taxon>Insecta</taxon>
        <taxon>Pterygota</taxon>
        <taxon>Neoptera</taxon>
        <taxon>Endopterygota</taxon>
        <taxon>Lepidoptera</taxon>
        <taxon>Glossata</taxon>
        <taxon>Ditrysia</taxon>
        <taxon>Tineoidea</taxon>
        <taxon>Psychidae</taxon>
        <taxon>Oiketicinae</taxon>
        <taxon>Eumeta</taxon>
    </lineage>
</organism>
<accession>A0A4C1TXF3</accession>
<gene>
    <name evidence="1" type="ORF">EVAR_8548_1</name>
</gene>